<feature type="compositionally biased region" description="Basic and acidic residues" evidence="1">
    <location>
        <begin position="180"/>
        <end position="190"/>
    </location>
</feature>
<dbReference type="Proteomes" id="UP000652761">
    <property type="component" value="Unassembled WGS sequence"/>
</dbReference>
<dbReference type="EMBL" id="NMUH01000433">
    <property type="protein sequence ID" value="MQL79102.1"/>
    <property type="molecule type" value="Genomic_DNA"/>
</dbReference>
<reference evidence="2" key="1">
    <citation type="submission" date="2017-07" db="EMBL/GenBank/DDBJ databases">
        <title>Taro Niue Genome Assembly and Annotation.</title>
        <authorList>
            <person name="Atibalentja N."/>
            <person name="Keating K."/>
            <person name="Fields C.J."/>
        </authorList>
    </citation>
    <scope>NUCLEOTIDE SEQUENCE</scope>
    <source>
        <strain evidence="2">Niue_2</strain>
        <tissue evidence="2">Leaf</tissue>
    </source>
</reference>
<keyword evidence="3" id="KW-1185">Reference proteome</keyword>
<organism evidence="2 3">
    <name type="scientific">Colocasia esculenta</name>
    <name type="common">Wild taro</name>
    <name type="synonym">Arum esculentum</name>
    <dbReference type="NCBI Taxonomy" id="4460"/>
    <lineage>
        <taxon>Eukaryota</taxon>
        <taxon>Viridiplantae</taxon>
        <taxon>Streptophyta</taxon>
        <taxon>Embryophyta</taxon>
        <taxon>Tracheophyta</taxon>
        <taxon>Spermatophyta</taxon>
        <taxon>Magnoliopsida</taxon>
        <taxon>Liliopsida</taxon>
        <taxon>Araceae</taxon>
        <taxon>Aroideae</taxon>
        <taxon>Colocasieae</taxon>
        <taxon>Colocasia</taxon>
    </lineage>
</organism>
<sequence length="190" mass="21052">MRCLIVGRVSCSRYNRREGAKGCLDSPERKVKCRMWTFRMAVAIGGRGVDANLRILQVIGSPEGRFCTWFSSSLAPTSRPCIPKASNRLRSVRGRRTRIKYVIGLTGLAEAFRHRACSVDNVRAEHDEGCSETTLGDLEGARRGGCSVLDAQVLALERGNVCPSHRMRDFVPAAEEPSDRDEATSPEERL</sequence>
<dbReference type="AlphaFoldDB" id="A0A843U1P5"/>
<name>A0A843U1P5_COLES</name>
<evidence type="ECO:0000313" key="3">
    <source>
        <dbReference type="Proteomes" id="UP000652761"/>
    </source>
</evidence>
<comment type="caution">
    <text evidence="2">The sequence shown here is derived from an EMBL/GenBank/DDBJ whole genome shotgun (WGS) entry which is preliminary data.</text>
</comment>
<accession>A0A843U1P5</accession>
<protein>
    <submittedName>
        <fullName evidence="2">Uncharacterized protein</fullName>
    </submittedName>
</protein>
<evidence type="ECO:0000313" key="2">
    <source>
        <dbReference type="EMBL" id="MQL79102.1"/>
    </source>
</evidence>
<gene>
    <name evidence="2" type="ORF">Taro_011535</name>
</gene>
<proteinExistence type="predicted"/>
<feature type="region of interest" description="Disordered" evidence="1">
    <location>
        <begin position="169"/>
        <end position="190"/>
    </location>
</feature>
<evidence type="ECO:0000256" key="1">
    <source>
        <dbReference type="SAM" id="MobiDB-lite"/>
    </source>
</evidence>